<evidence type="ECO:0000313" key="5">
    <source>
        <dbReference type="Proteomes" id="UP000039021"/>
    </source>
</evidence>
<evidence type="ECO:0000313" key="6">
    <source>
        <dbReference type="Proteomes" id="UP000045842"/>
    </source>
</evidence>
<dbReference type="EMBL" id="CFOE01000923">
    <property type="protein sequence ID" value="CFE46797.1"/>
    <property type="molecule type" value="Genomic_DNA"/>
</dbReference>
<dbReference type="AlphaFoldDB" id="A0A654TWM2"/>
<gene>
    <name evidence="2" type="ORF">ERS007657_00526</name>
    <name evidence="3" type="ORF">ERS007679_02290</name>
    <name evidence="1" type="ORF">ERS007681_04187</name>
    <name evidence="4" type="ORF">ERS007739_01335</name>
</gene>
<evidence type="ECO:0000313" key="8">
    <source>
        <dbReference type="Proteomes" id="UP000048289"/>
    </source>
</evidence>
<organism evidence="2 7">
    <name type="scientific">Mycobacterium tuberculosis</name>
    <dbReference type="NCBI Taxonomy" id="1773"/>
    <lineage>
        <taxon>Bacteria</taxon>
        <taxon>Bacillati</taxon>
        <taxon>Actinomycetota</taxon>
        <taxon>Actinomycetes</taxon>
        <taxon>Mycobacteriales</taxon>
        <taxon>Mycobacteriaceae</taxon>
        <taxon>Mycobacterium</taxon>
        <taxon>Mycobacterium tuberculosis complex</taxon>
    </lineage>
</organism>
<protein>
    <submittedName>
        <fullName evidence="2">Uncharacterized protein</fullName>
    </submittedName>
</protein>
<reference evidence="5 6" key="1">
    <citation type="submission" date="2015-03" db="EMBL/GenBank/DDBJ databases">
        <authorList>
            <consortium name="Pathogen Informatics"/>
        </authorList>
    </citation>
    <scope>NUCLEOTIDE SEQUENCE [LARGE SCALE GENOMIC DNA]</scope>
    <source>
        <strain evidence="2 7">C09601061</strain>
        <strain evidence="3 6">G09801536</strain>
        <strain evidence="1 8">G09901357</strain>
        <strain evidence="5">N09902308</strain>
    </source>
</reference>
<proteinExistence type="predicted"/>
<evidence type="ECO:0000313" key="3">
    <source>
        <dbReference type="EMBL" id="COV68981.1"/>
    </source>
</evidence>
<sequence>MFCRLGSVEESRPVAAIVWLNVVWMRPSAATAWSNPSTVTLSRVTSRWASRCCRNGCPVLSNNDCSASASVV</sequence>
<evidence type="ECO:0000313" key="7">
    <source>
        <dbReference type="Proteomes" id="UP000046680"/>
    </source>
</evidence>
<dbReference type="Proteomes" id="UP000046680">
    <property type="component" value="Unassembled WGS sequence"/>
</dbReference>
<dbReference type="EMBL" id="CGCX01000117">
    <property type="protein sequence ID" value="CFR67537.1"/>
    <property type="molecule type" value="Genomic_DNA"/>
</dbReference>
<name>A0A654TWM2_MYCTX</name>
<dbReference type="EMBL" id="CSBK01000498">
    <property type="protein sequence ID" value="COX46687.1"/>
    <property type="molecule type" value="Genomic_DNA"/>
</dbReference>
<evidence type="ECO:0000313" key="2">
    <source>
        <dbReference type="EMBL" id="CFR67537.1"/>
    </source>
</evidence>
<evidence type="ECO:0000313" key="4">
    <source>
        <dbReference type="EMBL" id="COX46687.1"/>
    </source>
</evidence>
<dbReference type="Proteomes" id="UP000039021">
    <property type="component" value="Unassembled WGS sequence"/>
</dbReference>
<dbReference type="Proteomes" id="UP000048289">
    <property type="component" value="Unassembled WGS sequence"/>
</dbReference>
<evidence type="ECO:0000313" key="1">
    <source>
        <dbReference type="EMBL" id="CFE46797.1"/>
    </source>
</evidence>
<reference evidence="4" key="2">
    <citation type="submission" date="2015-03" db="EMBL/GenBank/DDBJ databases">
        <authorList>
            <consortium name="Pathogen Informatics"/>
            <person name="Murphy D."/>
        </authorList>
    </citation>
    <scope>NUCLEOTIDE SEQUENCE</scope>
    <source>
        <strain evidence="4">N09902308</strain>
    </source>
</reference>
<accession>A0A654TWM2</accession>
<dbReference type="EMBL" id="CSAD01000303">
    <property type="protein sequence ID" value="COV68981.1"/>
    <property type="molecule type" value="Genomic_DNA"/>
</dbReference>
<dbReference type="Proteomes" id="UP000045842">
    <property type="component" value="Unassembled WGS sequence"/>
</dbReference>